<proteinExistence type="predicted"/>
<dbReference type="EMBL" id="PDNB01000067">
    <property type="protein sequence ID" value="PGH11825.1"/>
    <property type="molecule type" value="Genomic_DNA"/>
</dbReference>
<organism evidence="2 3">
    <name type="scientific">Helicocarpus griseus UAMH5409</name>
    <dbReference type="NCBI Taxonomy" id="1447875"/>
    <lineage>
        <taxon>Eukaryota</taxon>
        <taxon>Fungi</taxon>
        <taxon>Dikarya</taxon>
        <taxon>Ascomycota</taxon>
        <taxon>Pezizomycotina</taxon>
        <taxon>Eurotiomycetes</taxon>
        <taxon>Eurotiomycetidae</taxon>
        <taxon>Onygenales</taxon>
        <taxon>Ajellomycetaceae</taxon>
        <taxon>Helicocarpus</taxon>
    </lineage>
</organism>
<gene>
    <name evidence="2" type="ORF">AJ79_04622</name>
</gene>
<feature type="compositionally biased region" description="Basic and acidic residues" evidence="1">
    <location>
        <begin position="13"/>
        <end position="25"/>
    </location>
</feature>
<name>A0A2B7XS94_9EURO</name>
<sequence length="81" mass="9996">MSVLRNGKNRLKRNQEDEKGYYKKRKDQEKWKKRKQTCYCIIMNYCKLMKLSLFCDTDIKYQESFPPPDCFDKLSLDQEWQ</sequence>
<evidence type="ECO:0000313" key="3">
    <source>
        <dbReference type="Proteomes" id="UP000223968"/>
    </source>
</evidence>
<evidence type="ECO:0000313" key="2">
    <source>
        <dbReference type="EMBL" id="PGH11825.1"/>
    </source>
</evidence>
<reference evidence="2 3" key="1">
    <citation type="submission" date="2017-10" db="EMBL/GenBank/DDBJ databases">
        <title>Comparative genomics in systemic dimorphic fungi from Ajellomycetaceae.</title>
        <authorList>
            <person name="Munoz J.F."/>
            <person name="Mcewen J.G."/>
            <person name="Clay O.K."/>
            <person name="Cuomo C.A."/>
        </authorList>
    </citation>
    <scope>NUCLEOTIDE SEQUENCE [LARGE SCALE GENOMIC DNA]</scope>
    <source>
        <strain evidence="2 3">UAMH5409</strain>
    </source>
</reference>
<evidence type="ECO:0000256" key="1">
    <source>
        <dbReference type="SAM" id="MobiDB-lite"/>
    </source>
</evidence>
<feature type="region of interest" description="Disordered" evidence="1">
    <location>
        <begin position="1"/>
        <end position="25"/>
    </location>
</feature>
<keyword evidence="3" id="KW-1185">Reference proteome</keyword>
<accession>A0A2B7XS94</accession>
<dbReference type="Proteomes" id="UP000223968">
    <property type="component" value="Unassembled WGS sequence"/>
</dbReference>
<protein>
    <submittedName>
        <fullName evidence="2">Uncharacterized protein</fullName>
    </submittedName>
</protein>
<comment type="caution">
    <text evidence="2">The sequence shown here is derived from an EMBL/GenBank/DDBJ whole genome shotgun (WGS) entry which is preliminary data.</text>
</comment>
<dbReference type="AlphaFoldDB" id="A0A2B7XS94"/>